<protein>
    <submittedName>
        <fullName evidence="2">Uncharacterized protein</fullName>
    </submittedName>
</protein>
<proteinExistence type="predicted"/>
<gene>
    <name evidence="2" type="ORF">AVDCRST_MAG61-1111</name>
</gene>
<feature type="transmembrane region" description="Helical" evidence="1">
    <location>
        <begin position="94"/>
        <end position="120"/>
    </location>
</feature>
<keyword evidence="1" id="KW-0812">Transmembrane</keyword>
<feature type="transmembrane region" description="Helical" evidence="1">
    <location>
        <begin position="144"/>
        <end position="163"/>
    </location>
</feature>
<evidence type="ECO:0000256" key="1">
    <source>
        <dbReference type="SAM" id="Phobius"/>
    </source>
</evidence>
<dbReference type="AlphaFoldDB" id="A0A6J4KCT4"/>
<dbReference type="EMBL" id="CADCTT010000169">
    <property type="protein sequence ID" value="CAA9302399.1"/>
    <property type="molecule type" value="Genomic_DNA"/>
</dbReference>
<keyword evidence="1" id="KW-1133">Transmembrane helix</keyword>
<keyword evidence="1" id="KW-0472">Membrane</keyword>
<feature type="transmembrane region" description="Helical" evidence="1">
    <location>
        <begin position="175"/>
        <end position="196"/>
    </location>
</feature>
<reference evidence="2" key="1">
    <citation type="submission" date="2020-02" db="EMBL/GenBank/DDBJ databases">
        <authorList>
            <person name="Meier V. D."/>
        </authorList>
    </citation>
    <scope>NUCLEOTIDE SEQUENCE</scope>
    <source>
        <strain evidence="2">AVDCRST_MAG61</strain>
    </source>
</reference>
<name>A0A6J4KCT4_9ACTN</name>
<organism evidence="2">
    <name type="scientific">uncultured Friedmanniella sp</name>
    <dbReference type="NCBI Taxonomy" id="335381"/>
    <lineage>
        <taxon>Bacteria</taxon>
        <taxon>Bacillati</taxon>
        <taxon>Actinomycetota</taxon>
        <taxon>Actinomycetes</taxon>
        <taxon>Propionibacteriales</taxon>
        <taxon>Nocardioidaceae</taxon>
        <taxon>Friedmanniella</taxon>
        <taxon>environmental samples</taxon>
    </lineage>
</organism>
<sequence length="227" mass="23697">MALVGLSGALLGGIGDVLILGRPCSGREFDHAAGMVPPHIDADPKWRSLWNGAGLPVRRIQAGTVTGYVGIGLLQLLAMRGISRTIPAGRQRSIAAGAATAFAVSGVLTHQCCATVILAYKRAAAESRERSDGAPRRPGPDTRLLAVSAAACLGALAVFSASLTVPELRDRSTPAWWSTVTPFPCVMATLLTFGRLPAPVGGYARPASINAGLLTYFALTAARQRRR</sequence>
<evidence type="ECO:0000313" key="2">
    <source>
        <dbReference type="EMBL" id="CAA9302399.1"/>
    </source>
</evidence>
<accession>A0A6J4KCT4</accession>